<dbReference type="EMBL" id="CP036150">
    <property type="protein sequence ID" value="QEN08347.1"/>
    <property type="molecule type" value="Genomic_DNA"/>
</dbReference>
<dbReference type="InterPro" id="IPR009057">
    <property type="entry name" value="Homeodomain-like_sf"/>
</dbReference>
<evidence type="ECO:0000256" key="3">
    <source>
        <dbReference type="ARBA" id="ARBA00023163"/>
    </source>
</evidence>
<evidence type="ECO:0000313" key="6">
    <source>
        <dbReference type="Proteomes" id="UP000324209"/>
    </source>
</evidence>
<dbReference type="InterPro" id="IPR018060">
    <property type="entry name" value="HTH_AraC"/>
</dbReference>
<keyword evidence="3" id="KW-0804">Transcription</keyword>
<feature type="domain" description="HTH araC/xylS-type" evidence="4">
    <location>
        <begin position="185"/>
        <end position="283"/>
    </location>
</feature>
<dbReference type="Gene3D" id="1.10.10.60">
    <property type="entry name" value="Homeodomain-like"/>
    <property type="match status" value="2"/>
</dbReference>
<dbReference type="PANTHER" id="PTHR43280">
    <property type="entry name" value="ARAC-FAMILY TRANSCRIPTIONAL REGULATOR"/>
    <property type="match status" value="1"/>
</dbReference>
<dbReference type="Proteomes" id="UP000324209">
    <property type="component" value="Chromosome"/>
</dbReference>
<dbReference type="OrthoDB" id="369234at2"/>
<dbReference type="GO" id="GO:0043565">
    <property type="term" value="F:sequence-specific DNA binding"/>
    <property type="evidence" value="ECO:0007669"/>
    <property type="project" value="InterPro"/>
</dbReference>
<organism evidence="5 6">
    <name type="scientific">Oceanispirochaeta crateris</name>
    <dbReference type="NCBI Taxonomy" id="2518645"/>
    <lineage>
        <taxon>Bacteria</taxon>
        <taxon>Pseudomonadati</taxon>
        <taxon>Spirochaetota</taxon>
        <taxon>Spirochaetia</taxon>
        <taxon>Spirochaetales</taxon>
        <taxon>Spirochaetaceae</taxon>
        <taxon>Oceanispirochaeta</taxon>
    </lineage>
</organism>
<evidence type="ECO:0000256" key="1">
    <source>
        <dbReference type="ARBA" id="ARBA00023015"/>
    </source>
</evidence>
<dbReference type="AlphaFoldDB" id="A0A5C1QLJ8"/>
<dbReference type="KEGG" id="ock:EXM22_10230"/>
<evidence type="ECO:0000313" key="5">
    <source>
        <dbReference type="EMBL" id="QEN08347.1"/>
    </source>
</evidence>
<keyword evidence="2" id="KW-0238">DNA-binding</keyword>
<evidence type="ECO:0000259" key="4">
    <source>
        <dbReference type="PROSITE" id="PS01124"/>
    </source>
</evidence>
<dbReference type="RefSeq" id="WP_149486427.1">
    <property type="nucleotide sequence ID" value="NZ_CP036150.1"/>
</dbReference>
<evidence type="ECO:0000256" key="2">
    <source>
        <dbReference type="ARBA" id="ARBA00023125"/>
    </source>
</evidence>
<keyword evidence="1" id="KW-0805">Transcription regulation</keyword>
<dbReference type="SMART" id="SM00342">
    <property type="entry name" value="HTH_ARAC"/>
    <property type="match status" value="1"/>
</dbReference>
<reference evidence="5 6" key="1">
    <citation type="submission" date="2019-02" db="EMBL/GenBank/DDBJ databases">
        <title>Complete Genome Sequence and Methylome Analysis of free living Spirochaetas.</title>
        <authorList>
            <person name="Fomenkov A."/>
            <person name="Dubinina G."/>
            <person name="Leshcheva N."/>
            <person name="Mikheeva N."/>
            <person name="Grabovich M."/>
            <person name="Vincze T."/>
            <person name="Roberts R.J."/>
        </authorList>
    </citation>
    <scope>NUCLEOTIDE SEQUENCE [LARGE SCALE GENOMIC DNA]</scope>
    <source>
        <strain evidence="5 6">K2</strain>
    </source>
</reference>
<sequence length="286" mass="33459">MKYEDKYHPSDQLIFRSLEEDEFELTSDYLINLRARQFSRDHKSQLHYHNTLEIDINHGVCGSAWIDGDNMDLEELDVIVTPPGTLHSFDFIAGNGTFDVLHISLTTLGKYLNIKQIFGSDYTTMKRITYINPAYRELASIIEEIKKIEEKDFFSQLKLILDIFGILFKELRYYPDDSKESNILKKVIDFTELNYHKNIDLNTISSFAGLSRSYFSRYFKSLTGTGYFTYLTLMRLDKAKEKIREGQSITESCYNSGFENVSYFIQLFKKHNDGLSPGKYRTKLYE</sequence>
<dbReference type="PANTHER" id="PTHR43280:SF34">
    <property type="entry name" value="ARAC-FAMILY TRANSCRIPTIONAL REGULATOR"/>
    <property type="match status" value="1"/>
</dbReference>
<dbReference type="SUPFAM" id="SSF46689">
    <property type="entry name" value="Homeodomain-like"/>
    <property type="match status" value="2"/>
</dbReference>
<dbReference type="Pfam" id="PF12833">
    <property type="entry name" value="HTH_18"/>
    <property type="match status" value="1"/>
</dbReference>
<protein>
    <submittedName>
        <fullName evidence="5">AraC family transcriptional regulator</fullName>
    </submittedName>
</protein>
<dbReference type="GO" id="GO:0003700">
    <property type="term" value="F:DNA-binding transcription factor activity"/>
    <property type="evidence" value="ECO:0007669"/>
    <property type="project" value="InterPro"/>
</dbReference>
<gene>
    <name evidence="5" type="ORF">EXM22_10230</name>
</gene>
<proteinExistence type="predicted"/>
<keyword evidence="6" id="KW-1185">Reference proteome</keyword>
<accession>A0A5C1QLJ8</accession>
<name>A0A5C1QLJ8_9SPIO</name>
<dbReference type="PROSITE" id="PS01124">
    <property type="entry name" value="HTH_ARAC_FAMILY_2"/>
    <property type="match status" value="1"/>
</dbReference>